<dbReference type="InterPro" id="IPR010499">
    <property type="entry name" value="AraC_E-bd"/>
</dbReference>
<accession>A0ABD5SJJ4</accession>
<evidence type="ECO:0000313" key="3">
    <source>
        <dbReference type="Proteomes" id="UP001596383"/>
    </source>
</evidence>
<keyword evidence="3" id="KW-1185">Reference proteome</keyword>
<dbReference type="InterPro" id="IPR011256">
    <property type="entry name" value="Reg_factor_effector_dom_sf"/>
</dbReference>
<evidence type="ECO:0000313" key="2">
    <source>
        <dbReference type="EMBL" id="MFC6763851.1"/>
    </source>
</evidence>
<sequence>MTIEPHLEHRDEQPHVGILIEASLSEWEQVNALVGELMGWLEQRGETLAGAPFYRYDVIGDETAPFSVMVGIPTDSSLDGDERIHTGTVPEGTYTVAIHEGHPDDLGESHARLQEWAAEQGHELARSVDGDTEVWEGRYEFYLTDPDEEPDPSEWSTEIAYLVE</sequence>
<dbReference type="Proteomes" id="UP001596383">
    <property type="component" value="Unassembled WGS sequence"/>
</dbReference>
<organism evidence="2 3">
    <name type="scientific">Natrinema soli</name>
    <dbReference type="NCBI Taxonomy" id="1930624"/>
    <lineage>
        <taxon>Archaea</taxon>
        <taxon>Methanobacteriati</taxon>
        <taxon>Methanobacteriota</taxon>
        <taxon>Stenosarchaea group</taxon>
        <taxon>Halobacteria</taxon>
        <taxon>Halobacteriales</taxon>
        <taxon>Natrialbaceae</taxon>
        <taxon>Natrinema</taxon>
    </lineage>
</organism>
<evidence type="ECO:0000259" key="1">
    <source>
        <dbReference type="SMART" id="SM00871"/>
    </source>
</evidence>
<comment type="caution">
    <text evidence="2">The sequence shown here is derived from an EMBL/GenBank/DDBJ whole genome shotgun (WGS) entry which is preliminary data.</text>
</comment>
<gene>
    <name evidence="2" type="ORF">ACFQE6_01875</name>
</gene>
<feature type="domain" description="AraC effector-binding" evidence="1">
    <location>
        <begin position="3"/>
        <end position="164"/>
    </location>
</feature>
<dbReference type="RefSeq" id="WP_273736951.1">
    <property type="nucleotide sequence ID" value="NZ_JAQIVI010000022.1"/>
</dbReference>
<protein>
    <submittedName>
        <fullName evidence="2">GyrI-like domain-containing protein</fullName>
    </submittedName>
</protein>
<reference evidence="2 3" key="1">
    <citation type="journal article" date="2019" name="Int. J. Syst. Evol. Microbiol.">
        <title>The Global Catalogue of Microorganisms (GCM) 10K type strain sequencing project: providing services to taxonomists for standard genome sequencing and annotation.</title>
        <authorList>
            <consortium name="The Broad Institute Genomics Platform"/>
            <consortium name="The Broad Institute Genome Sequencing Center for Infectious Disease"/>
            <person name="Wu L."/>
            <person name="Ma J."/>
        </authorList>
    </citation>
    <scope>NUCLEOTIDE SEQUENCE [LARGE SCALE GENOMIC DNA]</scope>
    <source>
        <strain evidence="2 3">LMG 29247</strain>
    </source>
</reference>
<dbReference type="SMART" id="SM00871">
    <property type="entry name" value="AraC_E_bind"/>
    <property type="match status" value="1"/>
</dbReference>
<dbReference type="InterPro" id="IPR029442">
    <property type="entry name" value="GyrI-like"/>
</dbReference>
<name>A0ABD5SJJ4_9EURY</name>
<dbReference type="EMBL" id="JBHSWV010000022">
    <property type="protein sequence ID" value="MFC6763851.1"/>
    <property type="molecule type" value="Genomic_DNA"/>
</dbReference>
<dbReference type="Pfam" id="PF06445">
    <property type="entry name" value="GyrI-like"/>
    <property type="match status" value="1"/>
</dbReference>
<dbReference type="Gene3D" id="3.20.80.10">
    <property type="entry name" value="Regulatory factor, effector binding domain"/>
    <property type="match status" value="1"/>
</dbReference>
<proteinExistence type="predicted"/>
<dbReference type="AlphaFoldDB" id="A0ABD5SJJ4"/>
<dbReference type="SUPFAM" id="SSF55136">
    <property type="entry name" value="Probable bacterial effector-binding domain"/>
    <property type="match status" value="1"/>
</dbReference>